<comment type="caution">
    <text evidence="1">The sequence shown here is derived from an EMBL/GenBank/DDBJ whole genome shotgun (WGS) entry which is preliminary data.</text>
</comment>
<keyword evidence="1" id="KW-0378">Hydrolase</keyword>
<reference evidence="1 2" key="1">
    <citation type="journal article" date="2022" name="New Phytol.">
        <title>Ecological generalism drives hyperdiversity of secondary metabolite gene clusters in xylarialean endophytes.</title>
        <authorList>
            <person name="Franco M.E.E."/>
            <person name="Wisecaver J.H."/>
            <person name="Arnold A.E."/>
            <person name="Ju Y.M."/>
            <person name="Slot J.C."/>
            <person name="Ahrendt S."/>
            <person name="Moore L.P."/>
            <person name="Eastman K.E."/>
            <person name="Scott K."/>
            <person name="Konkel Z."/>
            <person name="Mondo S.J."/>
            <person name="Kuo A."/>
            <person name="Hayes R.D."/>
            <person name="Haridas S."/>
            <person name="Andreopoulos B."/>
            <person name="Riley R."/>
            <person name="LaButti K."/>
            <person name="Pangilinan J."/>
            <person name="Lipzen A."/>
            <person name="Amirebrahimi M."/>
            <person name="Yan J."/>
            <person name="Adam C."/>
            <person name="Keymanesh K."/>
            <person name="Ng V."/>
            <person name="Louie K."/>
            <person name="Northen T."/>
            <person name="Drula E."/>
            <person name="Henrissat B."/>
            <person name="Hsieh H.M."/>
            <person name="Youens-Clark K."/>
            <person name="Lutzoni F."/>
            <person name="Miadlikowska J."/>
            <person name="Eastwood D.C."/>
            <person name="Hamelin R.C."/>
            <person name="Grigoriev I.V."/>
            <person name="U'Ren J.M."/>
        </authorList>
    </citation>
    <scope>NUCLEOTIDE SEQUENCE [LARGE SCALE GENOMIC DNA]</scope>
    <source>
        <strain evidence="1 2">ER1909</strain>
    </source>
</reference>
<proteinExistence type="predicted"/>
<keyword evidence="2" id="KW-1185">Reference proteome</keyword>
<gene>
    <name evidence="1" type="ORF">F4821DRAFT_242541</name>
</gene>
<dbReference type="Proteomes" id="UP001497680">
    <property type="component" value="Unassembled WGS sequence"/>
</dbReference>
<organism evidence="1 2">
    <name type="scientific">Hypoxylon rubiginosum</name>
    <dbReference type="NCBI Taxonomy" id="110542"/>
    <lineage>
        <taxon>Eukaryota</taxon>
        <taxon>Fungi</taxon>
        <taxon>Dikarya</taxon>
        <taxon>Ascomycota</taxon>
        <taxon>Pezizomycotina</taxon>
        <taxon>Sordariomycetes</taxon>
        <taxon>Xylariomycetidae</taxon>
        <taxon>Xylariales</taxon>
        <taxon>Hypoxylaceae</taxon>
        <taxon>Hypoxylon</taxon>
    </lineage>
</organism>
<dbReference type="EMBL" id="MU394335">
    <property type="protein sequence ID" value="KAI6084584.1"/>
    <property type="molecule type" value="Genomic_DNA"/>
</dbReference>
<accession>A0ACC0CW08</accession>
<name>A0ACC0CW08_9PEZI</name>
<sequence>MKIKRTFLILQGLTLFTTADSISTYRRKPIIIDTDIFSDVDDVGSLAIANVLHNYGLTDLRGVIINTHSKYGALAASVINTYFGNTDIPIAAIRPITNETFVDTWSFVLGEYASKIAHNWPHSINDSSATPSPVELYRSILSSAEDKSVTLISLGFLTNLAVLLSSVPDGITSLAGPPLISAKVKELVIMGGKYPLGWEFNFAGDDPTSTSNVVNNWPPDVPITYSGLELGENIFSGEGLANTAPPDSPVLAAYQWYVGRCSTIRESWDPVTTLYGILGLQGSPELGIGKLFAYANEIGYNEVAADGTNTWVNDSGISNQHWLRLADGVTNTSIARLLDRFYAHDPSGKSCSSYEQRDIFQDIINS</sequence>
<protein>
    <submittedName>
        <fullName evidence="1">Nucleoside hydrolase</fullName>
    </submittedName>
</protein>
<evidence type="ECO:0000313" key="2">
    <source>
        <dbReference type="Proteomes" id="UP001497680"/>
    </source>
</evidence>
<evidence type="ECO:0000313" key="1">
    <source>
        <dbReference type="EMBL" id="KAI6084584.1"/>
    </source>
</evidence>